<feature type="transmembrane region" description="Helical" evidence="1">
    <location>
        <begin position="246"/>
        <end position="266"/>
    </location>
</feature>
<dbReference type="GO" id="GO:0004175">
    <property type="term" value="F:endopeptidase activity"/>
    <property type="evidence" value="ECO:0007669"/>
    <property type="project" value="UniProtKB-ARBA"/>
</dbReference>
<evidence type="ECO:0000256" key="1">
    <source>
        <dbReference type="SAM" id="Phobius"/>
    </source>
</evidence>
<evidence type="ECO:0000259" key="2">
    <source>
        <dbReference type="Pfam" id="PF02517"/>
    </source>
</evidence>
<protein>
    <submittedName>
        <fullName evidence="3">Caax protease self-immunity</fullName>
    </submittedName>
</protein>
<evidence type="ECO:0000313" key="3">
    <source>
        <dbReference type="EMBL" id="SEI01606.1"/>
    </source>
</evidence>
<accession>A0A1C7PCT6</accession>
<keyword evidence="1" id="KW-0812">Transmembrane</keyword>
<feature type="transmembrane region" description="Helical" evidence="1">
    <location>
        <begin position="69"/>
        <end position="102"/>
    </location>
</feature>
<keyword evidence="4" id="KW-1185">Reference proteome</keyword>
<dbReference type="STRING" id="1679444.PYTT_2590"/>
<dbReference type="PANTHER" id="PTHR43592">
    <property type="entry name" value="CAAX AMINO TERMINAL PROTEASE"/>
    <property type="match status" value="1"/>
</dbReference>
<dbReference type="RefSeq" id="WP_067774888.1">
    <property type="nucleotide sequence ID" value="NZ_JACVVN010000012.1"/>
</dbReference>
<dbReference type="GO" id="GO:0006508">
    <property type="term" value="P:proteolysis"/>
    <property type="evidence" value="ECO:0007669"/>
    <property type="project" value="UniProtKB-KW"/>
</dbReference>
<dbReference type="InterPro" id="IPR003675">
    <property type="entry name" value="Rce1/LyrA-like_dom"/>
</dbReference>
<dbReference type="PANTHER" id="PTHR43592:SF15">
    <property type="entry name" value="CAAX AMINO TERMINAL PROTEASE FAMILY PROTEIN"/>
    <property type="match status" value="1"/>
</dbReference>
<dbReference type="Pfam" id="PF02517">
    <property type="entry name" value="Rce1-like"/>
    <property type="match status" value="1"/>
</dbReference>
<keyword evidence="3" id="KW-0645">Protease</keyword>
<feature type="transmembrane region" description="Helical" evidence="1">
    <location>
        <begin position="114"/>
        <end position="134"/>
    </location>
</feature>
<organism evidence="3 4">
    <name type="scientific">Akkermansia glycaniphila</name>
    <dbReference type="NCBI Taxonomy" id="1679444"/>
    <lineage>
        <taxon>Bacteria</taxon>
        <taxon>Pseudomonadati</taxon>
        <taxon>Verrucomicrobiota</taxon>
        <taxon>Verrucomicrobiia</taxon>
        <taxon>Verrucomicrobiales</taxon>
        <taxon>Akkermansiaceae</taxon>
        <taxon>Akkermansia</taxon>
    </lineage>
</organism>
<evidence type="ECO:0000313" key="4">
    <source>
        <dbReference type="Proteomes" id="UP000176204"/>
    </source>
</evidence>
<sequence length="269" mass="29978">MSEFLLPSIIPASMLSQADGTTPLSSWQFLIQCLTWDILIACILWSIGRRILKPNRAEQKGIPTSGFTWADNTVALCMCLCMLLVNVSTFAIFAMFILFRMFTPPVREMYSWKLPSAVSTIVWIVGISLVIRLGTGLMEESGLMEWICNRTGAPEEQAVIKALRTGDAEEQMRIAFSAILLAPLLEEICFRGYLYPILKRYIPAICANIGVSFFFAFVHNSLGQALPLALIGFLLTICYERTRTLLVPIMAHAVFNATTIAYLLIFGTS</sequence>
<feature type="domain" description="CAAX prenyl protease 2/Lysostaphin resistance protein A-like" evidence="2">
    <location>
        <begin position="174"/>
        <end position="257"/>
    </location>
</feature>
<dbReference type="GO" id="GO:0080120">
    <property type="term" value="P:CAAX-box protein maturation"/>
    <property type="evidence" value="ECO:0007669"/>
    <property type="project" value="UniProtKB-ARBA"/>
</dbReference>
<keyword evidence="1" id="KW-1133">Transmembrane helix</keyword>
<dbReference type="EMBL" id="LT629973">
    <property type="protein sequence ID" value="SEI01606.1"/>
    <property type="molecule type" value="Genomic_DNA"/>
</dbReference>
<name>A0A1C7PCT6_9BACT</name>
<feature type="transmembrane region" description="Helical" evidence="1">
    <location>
        <begin position="28"/>
        <end position="48"/>
    </location>
</feature>
<reference evidence="4" key="1">
    <citation type="submission" date="2016-09" db="EMBL/GenBank/DDBJ databases">
        <authorList>
            <person name="Koehorst J."/>
        </authorList>
    </citation>
    <scope>NUCLEOTIDE SEQUENCE [LARGE SCALE GENOMIC DNA]</scope>
</reference>
<gene>
    <name evidence="3" type="ORF">PYTT_2590</name>
</gene>
<feature type="transmembrane region" description="Helical" evidence="1">
    <location>
        <begin position="224"/>
        <end position="239"/>
    </location>
</feature>
<feature type="transmembrane region" description="Helical" evidence="1">
    <location>
        <begin position="201"/>
        <end position="218"/>
    </location>
</feature>
<dbReference type="KEGG" id="agl:PYTT_2590"/>
<dbReference type="Proteomes" id="UP000176204">
    <property type="component" value="Chromosome I"/>
</dbReference>
<dbReference type="AlphaFoldDB" id="A0A1C7PCT6"/>
<keyword evidence="3" id="KW-0378">Hydrolase</keyword>
<proteinExistence type="predicted"/>
<keyword evidence="1" id="KW-0472">Membrane</keyword>